<accession>A0A9E7N2I6</accession>
<proteinExistence type="predicted"/>
<organism evidence="1 2">
    <name type="scientific">Brevundimonas phage vB_BpoS-Marchewka</name>
    <dbReference type="NCBI Taxonomy" id="2948604"/>
    <lineage>
        <taxon>Viruses</taxon>
        <taxon>Duplodnaviria</taxon>
        <taxon>Heunggongvirae</taxon>
        <taxon>Uroviricota</taxon>
        <taxon>Caudoviricetes</taxon>
        <taxon>Jeanschmidtviridae</taxon>
        <taxon>Marchewkavirus</taxon>
        <taxon>Marchewkavirus marchewka</taxon>
    </lineage>
</organism>
<keyword evidence="2" id="KW-1185">Reference proteome</keyword>
<dbReference type="Proteomes" id="UP001056634">
    <property type="component" value="Segment"/>
</dbReference>
<gene>
    <name evidence="1" type="ORF">MARCHEWKA_01780</name>
</gene>
<evidence type="ECO:0000313" key="1">
    <source>
        <dbReference type="EMBL" id="UTC28691.1"/>
    </source>
</evidence>
<dbReference type="EMBL" id="ON529851">
    <property type="protein sequence ID" value="UTC28691.1"/>
    <property type="molecule type" value="Genomic_DNA"/>
</dbReference>
<reference evidence="1" key="1">
    <citation type="submission" date="2022-04" db="EMBL/GenBank/DDBJ databases">
        <authorList>
            <person name="Friedrich I."/>
            <person name="Schneider D."/>
            <person name="Poehlein A."/>
            <person name="Hertel R."/>
            <person name="Daniel R."/>
        </authorList>
    </citation>
    <scope>NUCLEOTIDE SEQUENCE</scope>
</reference>
<name>A0A9E7N2I6_9CAUD</name>
<sequence>MAHGFLRTPPEGDARPDPLADCVVVRAIGRHLDGLQAWLKPRIPALPDAEVTAAVTTALRAAGADGFRMALVLKNEFSWPADMALALLLRDVTDSLAFSLRIETAEWAMRTGFRFPGKSHHQIVWADHNDKLRAGTVIAVDNGYASALVQGFEGLVKAGEPRRVLAERVVSNITTDEHGVSTLPARKGTAA</sequence>
<protein>
    <submittedName>
        <fullName evidence="1">Uncharacterized protein</fullName>
    </submittedName>
</protein>
<evidence type="ECO:0000313" key="2">
    <source>
        <dbReference type="Proteomes" id="UP001056634"/>
    </source>
</evidence>